<evidence type="ECO:0000313" key="4">
    <source>
        <dbReference type="EMBL" id="QOZ62669.1"/>
    </source>
</evidence>
<gene>
    <name evidence="3" type="ORF">GCM10010987_72280</name>
    <name evidence="4" type="ORF">XH86_30955</name>
</gene>
<reference evidence="3" key="3">
    <citation type="submission" date="2022-12" db="EMBL/GenBank/DDBJ databases">
        <authorList>
            <person name="Sun Q."/>
            <person name="Zhou Y."/>
        </authorList>
    </citation>
    <scope>NUCLEOTIDE SEQUENCE</scope>
    <source>
        <strain evidence="3">CGMCC 1.15034</strain>
    </source>
</reference>
<accession>A0A410VDE9</accession>
<dbReference type="AlphaFoldDB" id="A0A410VDE9"/>
<reference evidence="4 5" key="2">
    <citation type="submission" date="2018-06" db="EMBL/GenBank/DDBJ databases">
        <title>Comparative genomics of rhizobia nodulating Arachis hypogaea in China.</title>
        <authorList>
            <person name="Li Y."/>
        </authorList>
    </citation>
    <scope>NUCLEOTIDE SEQUENCE [LARGE SCALE GENOMIC DNA]</scope>
    <source>
        <strain evidence="4 5">CCBAU 51658</strain>
    </source>
</reference>
<dbReference type="SUPFAM" id="SSF50249">
    <property type="entry name" value="Nucleic acid-binding proteins"/>
    <property type="match status" value="1"/>
</dbReference>
<dbReference type="InterPro" id="IPR012340">
    <property type="entry name" value="NA-bd_OB-fold"/>
</dbReference>
<dbReference type="EMBL" id="CP030057">
    <property type="protein sequence ID" value="QOZ62669.1"/>
    <property type="molecule type" value="Genomic_DNA"/>
</dbReference>
<evidence type="ECO:0000256" key="1">
    <source>
        <dbReference type="SAM" id="MobiDB-lite"/>
    </source>
</evidence>
<evidence type="ECO:0000259" key="2">
    <source>
        <dbReference type="PROSITE" id="PS51857"/>
    </source>
</evidence>
<evidence type="ECO:0000313" key="6">
    <source>
        <dbReference type="Proteomes" id="UP000625079"/>
    </source>
</evidence>
<evidence type="ECO:0000313" key="5">
    <source>
        <dbReference type="Proteomes" id="UP000593880"/>
    </source>
</evidence>
<dbReference type="Gene3D" id="2.40.50.140">
    <property type="entry name" value="Nucleic acid-binding proteins"/>
    <property type="match status" value="1"/>
</dbReference>
<protein>
    <recommendedName>
        <fullName evidence="2">CSD domain-containing protein</fullName>
    </recommendedName>
</protein>
<sequence length="92" mass="9933">MIATGRVTWFRLEKKFGFVTLDSGEDAFLHIAVLKTAGYVTLPAGTTVQVRVARDGSKLRIAELVSVDTSTADGGEPQPVMRKRGREPTAEG</sequence>
<organism evidence="3 6">
    <name type="scientific">Bradyrhizobium guangdongense</name>
    <dbReference type="NCBI Taxonomy" id="1325090"/>
    <lineage>
        <taxon>Bacteria</taxon>
        <taxon>Pseudomonadati</taxon>
        <taxon>Pseudomonadota</taxon>
        <taxon>Alphaproteobacteria</taxon>
        <taxon>Hyphomicrobiales</taxon>
        <taxon>Nitrobacteraceae</taxon>
        <taxon>Bradyrhizobium</taxon>
    </lineage>
</organism>
<dbReference type="Proteomes" id="UP000593880">
    <property type="component" value="Chromosome"/>
</dbReference>
<feature type="region of interest" description="Disordered" evidence="1">
    <location>
        <begin position="68"/>
        <end position="92"/>
    </location>
</feature>
<name>A0A410VDE9_9BRAD</name>
<evidence type="ECO:0000313" key="3">
    <source>
        <dbReference type="EMBL" id="GGI33015.1"/>
    </source>
</evidence>
<keyword evidence="5" id="KW-1185">Reference proteome</keyword>
<dbReference type="EMBL" id="BMHC01000028">
    <property type="protein sequence ID" value="GGI33015.1"/>
    <property type="molecule type" value="Genomic_DNA"/>
</dbReference>
<dbReference type="RefSeq" id="WP_128968239.1">
    <property type="nucleotide sequence ID" value="NZ_BMHC01000028.1"/>
</dbReference>
<dbReference type="GO" id="GO:0003676">
    <property type="term" value="F:nucleic acid binding"/>
    <property type="evidence" value="ECO:0007669"/>
    <property type="project" value="InterPro"/>
</dbReference>
<dbReference type="PROSITE" id="PS51857">
    <property type="entry name" value="CSD_2"/>
    <property type="match status" value="1"/>
</dbReference>
<dbReference type="Proteomes" id="UP000625079">
    <property type="component" value="Unassembled WGS sequence"/>
</dbReference>
<reference evidence="3" key="1">
    <citation type="journal article" date="2014" name="Int. J. Syst. Evol. Microbiol.">
        <title>Complete genome sequence of Corynebacterium casei LMG S-19264T (=DSM 44701T), isolated from a smear-ripened cheese.</title>
        <authorList>
            <consortium name="US DOE Joint Genome Institute (JGI-PGF)"/>
            <person name="Walter F."/>
            <person name="Albersmeier A."/>
            <person name="Kalinowski J."/>
            <person name="Ruckert C."/>
        </authorList>
    </citation>
    <scope>NUCLEOTIDE SEQUENCE</scope>
    <source>
        <strain evidence="3">CGMCC 1.15034</strain>
    </source>
</reference>
<proteinExistence type="predicted"/>
<feature type="domain" description="CSD" evidence="2">
    <location>
        <begin position="2"/>
        <end position="67"/>
    </location>
</feature>
<dbReference type="InterPro" id="IPR002059">
    <property type="entry name" value="CSP_DNA-bd"/>
</dbReference>
<dbReference type="Pfam" id="PF00313">
    <property type="entry name" value="CSD"/>
    <property type="match status" value="1"/>
</dbReference>
<dbReference type="OrthoDB" id="8246885at2"/>